<dbReference type="Proteomes" id="UP000828390">
    <property type="component" value="Unassembled WGS sequence"/>
</dbReference>
<reference evidence="1" key="2">
    <citation type="submission" date="2020-11" db="EMBL/GenBank/DDBJ databases">
        <authorList>
            <person name="McCartney M.A."/>
            <person name="Auch B."/>
            <person name="Kono T."/>
            <person name="Mallez S."/>
            <person name="Becker A."/>
            <person name="Gohl D.M."/>
            <person name="Silverstein K.A.T."/>
            <person name="Koren S."/>
            <person name="Bechman K.B."/>
            <person name="Herman A."/>
            <person name="Abrahante J.E."/>
            <person name="Garbe J."/>
        </authorList>
    </citation>
    <scope>NUCLEOTIDE SEQUENCE</scope>
    <source>
        <strain evidence="1">Duluth1</strain>
        <tissue evidence="1">Whole animal</tissue>
    </source>
</reference>
<dbReference type="AlphaFoldDB" id="A0A9D4JQ08"/>
<evidence type="ECO:0000313" key="1">
    <source>
        <dbReference type="EMBL" id="KAH3818569.1"/>
    </source>
</evidence>
<accession>A0A9D4JQ08</accession>
<protein>
    <submittedName>
        <fullName evidence="1">Uncharacterized protein</fullName>
    </submittedName>
</protein>
<gene>
    <name evidence="1" type="ORF">DPMN_120290</name>
</gene>
<name>A0A9D4JQ08_DREPO</name>
<keyword evidence="2" id="KW-1185">Reference proteome</keyword>
<dbReference type="EMBL" id="JAIWYP010000005">
    <property type="protein sequence ID" value="KAH3818569.1"/>
    <property type="molecule type" value="Genomic_DNA"/>
</dbReference>
<proteinExistence type="predicted"/>
<evidence type="ECO:0000313" key="2">
    <source>
        <dbReference type="Proteomes" id="UP000828390"/>
    </source>
</evidence>
<comment type="caution">
    <text evidence="1">The sequence shown here is derived from an EMBL/GenBank/DDBJ whole genome shotgun (WGS) entry which is preliminary data.</text>
</comment>
<sequence length="97" mass="11416">MQLERVHPTPGKTRSIVEKFGFFKDREVVRRQWKRLNGTNFSVFEQFPPEVVAKRRGLVQKIKESRRQGKRSLKAYDILYVDGRPVKEYGGELVILP</sequence>
<organism evidence="1 2">
    <name type="scientific">Dreissena polymorpha</name>
    <name type="common">Zebra mussel</name>
    <name type="synonym">Mytilus polymorpha</name>
    <dbReference type="NCBI Taxonomy" id="45954"/>
    <lineage>
        <taxon>Eukaryota</taxon>
        <taxon>Metazoa</taxon>
        <taxon>Spiralia</taxon>
        <taxon>Lophotrochozoa</taxon>
        <taxon>Mollusca</taxon>
        <taxon>Bivalvia</taxon>
        <taxon>Autobranchia</taxon>
        <taxon>Heteroconchia</taxon>
        <taxon>Euheterodonta</taxon>
        <taxon>Imparidentia</taxon>
        <taxon>Neoheterodontei</taxon>
        <taxon>Myida</taxon>
        <taxon>Dreissenoidea</taxon>
        <taxon>Dreissenidae</taxon>
        <taxon>Dreissena</taxon>
    </lineage>
</organism>
<reference evidence="1" key="1">
    <citation type="journal article" date="2019" name="bioRxiv">
        <title>The Genome of the Zebra Mussel, Dreissena polymorpha: A Resource for Invasive Species Research.</title>
        <authorList>
            <person name="McCartney M.A."/>
            <person name="Auch B."/>
            <person name="Kono T."/>
            <person name="Mallez S."/>
            <person name="Zhang Y."/>
            <person name="Obille A."/>
            <person name="Becker A."/>
            <person name="Abrahante J.E."/>
            <person name="Garbe J."/>
            <person name="Badalamenti J.P."/>
            <person name="Herman A."/>
            <person name="Mangelson H."/>
            <person name="Liachko I."/>
            <person name="Sullivan S."/>
            <person name="Sone E.D."/>
            <person name="Koren S."/>
            <person name="Silverstein K.A.T."/>
            <person name="Beckman K.B."/>
            <person name="Gohl D.M."/>
        </authorList>
    </citation>
    <scope>NUCLEOTIDE SEQUENCE</scope>
    <source>
        <strain evidence="1">Duluth1</strain>
        <tissue evidence="1">Whole animal</tissue>
    </source>
</reference>